<dbReference type="PANTHER" id="PTHR30136">
    <property type="entry name" value="HELIX-TURN-HELIX TRANSCRIPTIONAL REGULATOR, ICLR FAMILY"/>
    <property type="match status" value="1"/>
</dbReference>
<comment type="caution">
    <text evidence="6">The sequence shown here is derived from an EMBL/GenBank/DDBJ whole genome shotgun (WGS) entry which is preliminary data.</text>
</comment>
<proteinExistence type="predicted"/>
<dbReference type="InterPro" id="IPR036388">
    <property type="entry name" value="WH-like_DNA-bd_sf"/>
</dbReference>
<dbReference type="PANTHER" id="PTHR30136:SF24">
    <property type="entry name" value="HTH-TYPE TRANSCRIPTIONAL REPRESSOR ALLR"/>
    <property type="match status" value="1"/>
</dbReference>
<dbReference type="Gene3D" id="1.10.10.10">
    <property type="entry name" value="Winged helix-like DNA-binding domain superfamily/Winged helix DNA-binding domain"/>
    <property type="match status" value="1"/>
</dbReference>
<dbReference type="PROSITE" id="PS51078">
    <property type="entry name" value="ICLR_ED"/>
    <property type="match status" value="1"/>
</dbReference>
<keyword evidence="7" id="KW-1185">Reference proteome</keyword>
<accession>A0ABT7ACG4</accession>
<dbReference type="InterPro" id="IPR029016">
    <property type="entry name" value="GAF-like_dom_sf"/>
</dbReference>
<organism evidence="6 7">
    <name type="scientific">Chelatococcus albus</name>
    <dbReference type="NCBI Taxonomy" id="3047466"/>
    <lineage>
        <taxon>Bacteria</taxon>
        <taxon>Pseudomonadati</taxon>
        <taxon>Pseudomonadota</taxon>
        <taxon>Alphaproteobacteria</taxon>
        <taxon>Hyphomicrobiales</taxon>
        <taxon>Chelatococcaceae</taxon>
        <taxon>Chelatococcus</taxon>
    </lineage>
</organism>
<evidence type="ECO:0000256" key="3">
    <source>
        <dbReference type="ARBA" id="ARBA00023163"/>
    </source>
</evidence>
<dbReference type="SUPFAM" id="SSF46785">
    <property type="entry name" value="Winged helix' DNA-binding domain"/>
    <property type="match status" value="1"/>
</dbReference>
<evidence type="ECO:0000313" key="7">
    <source>
        <dbReference type="Proteomes" id="UP001321492"/>
    </source>
</evidence>
<dbReference type="PROSITE" id="PS51077">
    <property type="entry name" value="HTH_ICLR"/>
    <property type="match status" value="1"/>
</dbReference>
<gene>
    <name evidence="6" type="ORF">QNA08_02285</name>
</gene>
<keyword evidence="2" id="KW-0238">DNA-binding</keyword>
<evidence type="ECO:0000313" key="6">
    <source>
        <dbReference type="EMBL" id="MDJ1157065.1"/>
    </source>
</evidence>
<dbReference type="Proteomes" id="UP001321492">
    <property type="component" value="Unassembled WGS sequence"/>
</dbReference>
<keyword evidence="1" id="KW-0805">Transcription regulation</keyword>
<evidence type="ECO:0000259" key="5">
    <source>
        <dbReference type="PROSITE" id="PS51078"/>
    </source>
</evidence>
<dbReference type="InterPro" id="IPR014757">
    <property type="entry name" value="Tscrpt_reg_IclR_C"/>
</dbReference>
<name>A0ABT7ACG4_9HYPH</name>
<dbReference type="Pfam" id="PF09339">
    <property type="entry name" value="HTH_IclR"/>
    <property type="match status" value="1"/>
</dbReference>
<feature type="domain" description="HTH iclR-type" evidence="4">
    <location>
        <begin position="20"/>
        <end position="82"/>
    </location>
</feature>
<dbReference type="InterPro" id="IPR050707">
    <property type="entry name" value="HTH_MetabolicPath_Reg"/>
</dbReference>
<protein>
    <submittedName>
        <fullName evidence="6">IclR family transcriptional regulator</fullName>
    </submittedName>
</protein>
<sequence length="262" mass="27903">MIETTAANMAPPAEERAGQVRALVRALRILNTLATRPEGLSLTEIARTTDLSPATAHRLLTTLEQEHYVRFEQGARRWAVGLQAYLAGAVYADSRGLRRLAAPHMRALLDVSHETVNLAVEEHGTLVYLHQIGERGSGLAASVPLPLHGSGVGKAMLSAQADGVLAGLLPTLRLTPLTAKTVADRRRLHDQILEARGQGYAVDDEEHVPGMRCVAAAVLGRRGRPVAALSVSGPSERMPPERIAALGTLVREAANALTGKLA</sequence>
<evidence type="ECO:0000259" key="4">
    <source>
        <dbReference type="PROSITE" id="PS51077"/>
    </source>
</evidence>
<dbReference type="EMBL" id="JASJEV010000001">
    <property type="protein sequence ID" value="MDJ1157065.1"/>
    <property type="molecule type" value="Genomic_DNA"/>
</dbReference>
<dbReference type="InterPro" id="IPR036390">
    <property type="entry name" value="WH_DNA-bd_sf"/>
</dbReference>
<feature type="domain" description="IclR-ED" evidence="5">
    <location>
        <begin position="83"/>
        <end position="262"/>
    </location>
</feature>
<dbReference type="InterPro" id="IPR005471">
    <property type="entry name" value="Tscrpt_reg_IclR_N"/>
</dbReference>
<evidence type="ECO:0000256" key="2">
    <source>
        <dbReference type="ARBA" id="ARBA00023125"/>
    </source>
</evidence>
<dbReference type="SUPFAM" id="SSF55781">
    <property type="entry name" value="GAF domain-like"/>
    <property type="match status" value="1"/>
</dbReference>
<dbReference type="Pfam" id="PF01614">
    <property type="entry name" value="IclR_C"/>
    <property type="match status" value="1"/>
</dbReference>
<dbReference type="SMART" id="SM00346">
    <property type="entry name" value="HTH_ICLR"/>
    <property type="match status" value="1"/>
</dbReference>
<keyword evidence="3" id="KW-0804">Transcription</keyword>
<reference evidence="6 7" key="1">
    <citation type="submission" date="2023-05" db="EMBL/GenBank/DDBJ databases">
        <title>Chelatococcus sp. nov., a moderately thermophilic bacterium isolated from hot spring microbial mat.</title>
        <authorList>
            <person name="Hu C.-J."/>
            <person name="Li W.-J."/>
        </authorList>
    </citation>
    <scope>NUCLEOTIDE SEQUENCE [LARGE SCALE GENOMIC DNA]</scope>
    <source>
        <strain evidence="6 7">SYSU G07232</strain>
    </source>
</reference>
<dbReference type="RefSeq" id="WP_283739044.1">
    <property type="nucleotide sequence ID" value="NZ_JASJEV010000001.1"/>
</dbReference>
<evidence type="ECO:0000256" key="1">
    <source>
        <dbReference type="ARBA" id="ARBA00023015"/>
    </source>
</evidence>
<dbReference type="Gene3D" id="3.30.450.40">
    <property type="match status" value="1"/>
</dbReference>